<evidence type="ECO:0000256" key="1">
    <source>
        <dbReference type="ARBA" id="ARBA00022527"/>
    </source>
</evidence>
<dbReference type="PROSITE" id="PS50011">
    <property type="entry name" value="PROTEIN_KINASE_DOM"/>
    <property type="match status" value="1"/>
</dbReference>
<dbReference type="PROSITE" id="PS00107">
    <property type="entry name" value="PROTEIN_KINASE_ATP"/>
    <property type="match status" value="1"/>
</dbReference>
<dbReference type="SUPFAM" id="SSF56112">
    <property type="entry name" value="Protein kinase-like (PK-like)"/>
    <property type="match status" value="1"/>
</dbReference>
<evidence type="ECO:0000313" key="11">
    <source>
        <dbReference type="EMBL" id="GHP01271.1"/>
    </source>
</evidence>
<dbReference type="Gene3D" id="1.10.510.10">
    <property type="entry name" value="Transferase(Phosphotransferase) domain 1"/>
    <property type="match status" value="1"/>
</dbReference>
<evidence type="ECO:0000256" key="3">
    <source>
        <dbReference type="ARBA" id="ARBA00022741"/>
    </source>
</evidence>
<evidence type="ECO:0000256" key="7">
    <source>
        <dbReference type="ARBA" id="ARBA00048679"/>
    </source>
</evidence>
<keyword evidence="2" id="KW-0808">Transferase</keyword>
<gene>
    <name evidence="11" type="ORF">PPROV_000002700</name>
</gene>
<dbReference type="Pfam" id="PF07714">
    <property type="entry name" value="PK_Tyr_Ser-Thr"/>
    <property type="match status" value="1"/>
</dbReference>
<dbReference type="GO" id="GO:0004674">
    <property type="term" value="F:protein serine/threonine kinase activity"/>
    <property type="evidence" value="ECO:0007669"/>
    <property type="project" value="UniProtKB-KW"/>
</dbReference>
<feature type="domain" description="Protein kinase" evidence="10">
    <location>
        <begin position="458"/>
        <end position="712"/>
    </location>
</feature>
<dbReference type="SMART" id="SM00220">
    <property type="entry name" value="S_TKc"/>
    <property type="match status" value="1"/>
</dbReference>
<feature type="binding site" evidence="8">
    <location>
        <position position="485"/>
    </location>
    <ligand>
        <name>ATP</name>
        <dbReference type="ChEBI" id="CHEBI:30616"/>
    </ligand>
</feature>
<dbReference type="PROSITE" id="PS00108">
    <property type="entry name" value="PROTEIN_KINASE_ST"/>
    <property type="match status" value="1"/>
</dbReference>
<keyword evidence="1" id="KW-0723">Serine/threonine-protein kinase</keyword>
<dbReference type="EMBL" id="BNJQ01000001">
    <property type="protein sequence ID" value="GHP01271.1"/>
    <property type="molecule type" value="Genomic_DNA"/>
</dbReference>
<dbReference type="PANTHER" id="PTHR44329">
    <property type="entry name" value="SERINE/THREONINE-PROTEIN KINASE TNNI3K-RELATED"/>
    <property type="match status" value="1"/>
</dbReference>
<evidence type="ECO:0000256" key="4">
    <source>
        <dbReference type="ARBA" id="ARBA00022777"/>
    </source>
</evidence>
<dbReference type="InterPro" id="IPR017441">
    <property type="entry name" value="Protein_kinase_ATP_BS"/>
</dbReference>
<keyword evidence="3 8" id="KW-0547">Nucleotide-binding</keyword>
<feature type="compositionally biased region" description="Pro residues" evidence="9">
    <location>
        <begin position="88"/>
        <end position="99"/>
    </location>
</feature>
<comment type="catalytic activity">
    <reaction evidence="6">
        <text>L-threonyl-[protein] + ATP = O-phospho-L-threonyl-[protein] + ADP + H(+)</text>
        <dbReference type="Rhea" id="RHEA:46608"/>
        <dbReference type="Rhea" id="RHEA-COMP:11060"/>
        <dbReference type="Rhea" id="RHEA-COMP:11605"/>
        <dbReference type="ChEBI" id="CHEBI:15378"/>
        <dbReference type="ChEBI" id="CHEBI:30013"/>
        <dbReference type="ChEBI" id="CHEBI:30616"/>
        <dbReference type="ChEBI" id="CHEBI:61977"/>
        <dbReference type="ChEBI" id="CHEBI:456216"/>
        <dbReference type="EC" id="2.7.11.1"/>
    </reaction>
</comment>
<dbReference type="InterPro" id="IPR000719">
    <property type="entry name" value="Prot_kinase_dom"/>
</dbReference>
<dbReference type="Proteomes" id="UP000660262">
    <property type="component" value="Unassembled WGS sequence"/>
</dbReference>
<dbReference type="InterPro" id="IPR051681">
    <property type="entry name" value="Ser/Thr_Kinases-Pseudokinases"/>
</dbReference>
<dbReference type="PANTHER" id="PTHR44329:SF255">
    <property type="entry name" value="OS02G0527600 PROTEIN"/>
    <property type="match status" value="1"/>
</dbReference>
<dbReference type="PRINTS" id="PR00109">
    <property type="entry name" value="TYRKINASE"/>
</dbReference>
<keyword evidence="5 8" id="KW-0067">ATP-binding</keyword>
<evidence type="ECO:0000256" key="2">
    <source>
        <dbReference type="ARBA" id="ARBA00022679"/>
    </source>
</evidence>
<dbReference type="GO" id="GO:0005524">
    <property type="term" value="F:ATP binding"/>
    <property type="evidence" value="ECO:0007669"/>
    <property type="project" value="UniProtKB-UniRule"/>
</dbReference>
<protein>
    <recommendedName>
        <fullName evidence="10">Protein kinase domain-containing protein</fullName>
    </recommendedName>
</protein>
<accession>A0A830H6B9</accession>
<evidence type="ECO:0000256" key="6">
    <source>
        <dbReference type="ARBA" id="ARBA00047899"/>
    </source>
</evidence>
<feature type="region of interest" description="Disordered" evidence="9">
    <location>
        <begin position="1"/>
        <end position="155"/>
    </location>
</feature>
<comment type="catalytic activity">
    <reaction evidence="7">
        <text>L-seryl-[protein] + ATP = O-phospho-L-seryl-[protein] + ADP + H(+)</text>
        <dbReference type="Rhea" id="RHEA:17989"/>
        <dbReference type="Rhea" id="RHEA-COMP:9863"/>
        <dbReference type="Rhea" id="RHEA-COMP:11604"/>
        <dbReference type="ChEBI" id="CHEBI:15378"/>
        <dbReference type="ChEBI" id="CHEBI:29999"/>
        <dbReference type="ChEBI" id="CHEBI:30616"/>
        <dbReference type="ChEBI" id="CHEBI:83421"/>
        <dbReference type="ChEBI" id="CHEBI:456216"/>
        <dbReference type="EC" id="2.7.11.1"/>
    </reaction>
</comment>
<feature type="region of interest" description="Disordered" evidence="9">
    <location>
        <begin position="241"/>
        <end position="343"/>
    </location>
</feature>
<dbReference type="AlphaFoldDB" id="A0A830H6B9"/>
<evidence type="ECO:0000313" key="12">
    <source>
        <dbReference type="Proteomes" id="UP000660262"/>
    </source>
</evidence>
<dbReference type="OrthoDB" id="339325at2759"/>
<evidence type="ECO:0000256" key="8">
    <source>
        <dbReference type="PROSITE-ProRule" id="PRU10141"/>
    </source>
</evidence>
<dbReference type="InterPro" id="IPR008271">
    <property type="entry name" value="Ser/Thr_kinase_AS"/>
</dbReference>
<dbReference type="InterPro" id="IPR011009">
    <property type="entry name" value="Kinase-like_dom_sf"/>
</dbReference>
<comment type="caution">
    <text evidence="11">The sequence shown here is derived from an EMBL/GenBank/DDBJ whole genome shotgun (WGS) entry which is preliminary data.</text>
</comment>
<dbReference type="FunFam" id="3.30.200.20:FF:000034">
    <property type="entry name" value="Kinase suppressor of Ras 1"/>
    <property type="match status" value="1"/>
</dbReference>
<sequence length="712" mass="76223">MAPEVSFVALFDGSDSSGAAHRPQTMQRSKTGPLDPARAAALFSHVRSSSLSEQMLGEDGRRKLSVVINDEAQHGAATGGSRPVTPQLQPPPLRPPPQPSNAYGAPIAQHVQHPPPPPPSNLQPSPQHAAATARPNSTPEKRVAPPSPPSPIFDAFGNNGAAVPAVAPAVAPVAAAAAGHRRSRSGGDLPWDPFPSCVPESITPDALADAFAADCGMMGTPLPAAPASRVSSATFADLISGSSSSSPMPGMQASAAPAPAALPYPHAQQPLPLPQTSQPLPAVSAALPIQGQPARNGNSGDAPISWENGRMPDPVLATTQPPQQQQPPRPAQQPQFHNHQQRQEMLPLVDPRLESWVWPDAAPAQPPPVEWHAFNAVAEQQPLPPQQGDISLLGLQKGITFTGADAAAANDVPKNGDAPASDEQGSGSLEFGANAADFARKLAEKDKKPAWYIPYEELSLGQKIGRGAFGDVLLAEWHGTSVAVKRLQNVHPSAHSDFRREVGLLHKLRHPNVILFMGACTSPTQELCIIMEHAANGSLYGVLRRKATITFDGDTIVRWATEMARGMNYLHTRSPPILHRDLKSGNVLVDEDWHLRVSDFGLARIRAGSTCQTQVGTWGWMAPEVLEHGSYDEKADVYSYAIVLWEMVARDEPFKGMHPMQVAKAVDRGERPPMPAAEDACPRGYRSLIEQCWHSKPQARPSFEDILKMLKK</sequence>
<dbReference type="InterPro" id="IPR001245">
    <property type="entry name" value="Ser-Thr/Tyr_kinase_cat_dom"/>
</dbReference>
<keyword evidence="12" id="KW-1185">Reference proteome</keyword>
<proteinExistence type="predicted"/>
<organism evidence="11 12">
    <name type="scientific">Pycnococcus provasolii</name>
    <dbReference type="NCBI Taxonomy" id="41880"/>
    <lineage>
        <taxon>Eukaryota</taxon>
        <taxon>Viridiplantae</taxon>
        <taxon>Chlorophyta</taxon>
        <taxon>Pseudoscourfieldiophyceae</taxon>
        <taxon>Pseudoscourfieldiales</taxon>
        <taxon>Pycnococcaceae</taxon>
        <taxon>Pycnococcus</taxon>
    </lineage>
</organism>
<name>A0A830H6B9_9CHLO</name>
<evidence type="ECO:0000259" key="10">
    <source>
        <dbReference type="PROSITE" id="PS50011"/>
    </source>
</evidence>
<dbReference type="CDD" id="cd13999">
    <property type="entry name" value="STKc_MAP3K-like"/>
    <property type="match status" value="1"/>
</dbReference>
<dbReference type="Gene3D" id="3.30.200.20">
    <property type="entry name" value="Phosphorylase Kinase, domain 1"/>
    <property type="match status" value="1"/>
</dbReference>
<keyword evidence="4" id="KW-0418">Kinase</keyword>
<reference evidence="11" key="1">
    <citation type="submission" date="2020-10" db="EMBL/GenBank/DDBJ databases">
        <title>Unveiling of a novel bifunctional photoreceptor, Dualchrome1, isolated from a cosmopolitan green alga.</title>
        <authorList>
            <person name="Suzuki S."/>
            <person name="Kawachi M."/>
        </authorList>
    </citation>
    <scope>NUCLEOTIDE SEQUENCE</scope>
    <source>
        <strain evidence="11">NIES 2893</strain>
    </source>
</reference>
<feature type="compositionally biased region" description="Low complexity" evidence="9">
    <location>
        <begin position="241"/>
        <end position="281"/>
    </location>
</feature>
<evidence type="ECO:0000256" key="9">
    <source>
        <dbReference type="SAM" id="MobiDB-lite"/>
    </source>
</evidence>
<evidence type="ECO:0000256" key="5">
    <source>
        <dbReference type="ARBA" id="ARBA00022840"/>
    </source>
</evidence>